<reference evidence="2 3" key="1">
    <citation type="submission" date="2013-08" db="EMBL/GenBank/DDBJ databases">
        <authorList>
            <person name="Huang J."/>
            <person name="Wang G."/>
        </authorList>
    </citation>
    <scope>NUCLEOTIDE SEQUENCE [LARGE SCALE GENOMIC DNA]</scope>
    <source>
        <strain evidence="2 3">JSM 076056</strain>
    </source>
</reference>
<dbReference type="RefSeq" id="WP_026801417.1">
    <property type="nucleotide sequence ID" value="NZ_AVPE01000022.1"/>
</dbReference>
<keyword evidence="3" id="KW-1185">Reference proteome</keyword>
<protein>
    <recommendedName>
        <fullName evidence="4">DUF2524 domain-containing protein</fullName>
    </recommendedName>
</protein>
<evidence type="ECO:0000256" key="1">
    <source>
        <dbReference type="SAM" id="Coils"/>
    </source>
</evidence>
<comment type="caution">
    <text evidence="2">The sequence shown here is derived from an EMBL/GenBank/DDBJ whole genome shotgun (WGS) entry which is preliminary data.</text>
</comment>
<sequence length="94" mass="11032">MATRESIETLMTEANQRVEEARDQLDEANRMGFQMTSDYTDAQVHLEEIEVKINKLMHSANHQQKEQLHRLHLLVSQCMNDMILDNQDLTQYEG</sequence>
<organism evidence="2 3">
    <name type="scientific">Pontibacillus halophilus JSM 076056 = DSM 19796</name>
    <dbReference type="NCBI Taxonomy" id="1385510"/>
    <lineage>
        <taxon>Bacteria</taxon>
        <taxon>Bacillati</taxon>
        <taxon>Bacillota</taxon>
        <taxon>Bacilli</taxon>
        <taxon>Bacillales</taxon>
        <taxon>Bacillaceae</taxon>
        <taxon>Pontibacillus</taxon>
    </lineage>
</organism>
<dbReference type="InterPro" id="IPR019668">
    <property type="entry name" value="Uncharacterised_YtzC"/>
</dbReference>
<dbReference type="EMBL" id="AVPE01000022">
    <property type="protein sequence ID" value="KGX89500.1"/>
    <property type="molecule type" value="Genomic_DNA"/>
</dbReference>
<accession>A0A0A5GEG7</accession>
<keyword evidence="1" id="KW-0175">Coiled coil</keyword>
<proteinExistence type="predicted"/>
<dbReference type="Pfam" id="PF10732">
    <property type="entry name" value="DUF2524"/>
    <property type="match status" value="1"/>
</dbReference>
<feature type="coiled-coil region" evidence="1">
    <location>
        <begin position="4"/>
        <end position="66"/>
    </location>
</feature>
<name>A0A0A5GEG7_9BACI</name>
<dbReference type="AlphaFoldDB" id="A0A0A5GEG7"/>
<dbReference type="eggNOG" id="ENOG50334RS">
    <property type="taxonomic scope" value="Bacteria"/>
</dbReference>
<evidence type="ECO:0008006" key="4">
    <source>
        <dbReference type="Google" id="ProtNLM"/>
    </source>
</evidence>
<evidence type="ECO:0000313" key="2">
    <source>
        <dbReference type="EMBL" id="KGX89500.1"/>
    </source>
</evidence>
<dbReference type="Proteomes" id="UP000030528">
    <property type="component" value="Unassembled WGS sequence"/>
</dbReference>
<evidence type="ECO:0000313" key="3">
    <source>
        <dbReference type="Proteomes" id="UP000030528"/>
    </source>
</evidence>
<dbReference type="OrthoDB" id="2970872at2"/>
<gene>
    <name evidence="2" type="ORF">N781_07340</name>
</gene>